<organism evidence="1 2">
    <name type="scientific">Mucilaginibacter sabulilitoris</name>
    <dbReference type="NCBI Taxonomy" id="1173583"/>
    <lineage>
        <taxon>Bacteria</taxon>
        <taxon>Pseudomonadati</taxon>
        <taxon>Bacteroidota</taxon>
        <taxon>Sphingobacteriia</taxon>
        <taxon>Sphingobacteriales</taxon>
        <taxon>Sphingobacteriaceae</taxon>
        <taxon>Mucilaginibacter</taxon>
    </lineage>
</organism>
<evidence type="ECO:0000313" key="1">
    <source>
        <dbReference type="EMBL" id="WPU93589.1"/>
    </source>
</evidence>
<accession>A0ABZ0TPD0</accession>
<evidence type="ECO:0008006" key="3">
    <source>
        <dbReference type="Google" id="ProtNLM"/>
    </source>
</evidence>
<dbReference type="InterPro" id="IPR036452">
    <property type="entry name" value="Ribo_hydro-like"/>
</dbReference>
<keyword evidence="2" id="KW-1185">Reference proteome</keyword>
<gene>
    <name evidence="1" type="ORF">SNE25_30180</name>
</gene>
<protein>
    <recommendedName>
        <fullName evidence="3">Inosine/uridine-preferring nucleoside hydrolase domain-containing protein</fullName>
    </recommendedName>
</protein>
<sequence>MRSTIMRRRLLFSKLLCLAIIVIICGFVNFNGTTATKRNNLLPYDHTNPIMYDNDYANDEVDWYLMATASLGAIKYQGITTTSAVAPFVPGLAINTFKKCVSDRTRIVEIGRRSGFRHIPEAVAGPIGNLEEPASGKIEDTKPLNSPGTQAVLEAARKATSSKPLVICMGGPLTIAVDAYLLDQSIADKMVLAWTGGRYDSMSDYNGWVDPWAAYIALSRLRLVQFPVDPLLFPGVSKSWIRENFPDNEAKQFLVPLKLDVVNGDDRDGDGMPAVSVTTPGYVTAVKHVSFAGWKIYNGHKLPGIKDDPGGRAIVVIKANSELARSAYKKVFLNPAAWNNKSK</sequence>
<dbReference type="SUPFAM" id="SSF53590">
    <property type="entry name" value="Nucleoside hydrolase"/>
    <property type="match status" value="1"/>
</dbReference>
<dbReference type="Gene3D" id="3.90.245.10">
    <property type="entry name" value="Ribonucleoside hydrolase-like"/>
    <property type="match status" value="1"/>
</dbReference>
<reference evidence="1 2" key="1">
    <citation type="submission" date="2023-11" db="EMBL/GenBank/DDBJ databases">
        <title>Analysis of the Genomes of Mucilaginibacter gossypii cycad 4 and M. sabulilitoris SNA2: microbes with the potential for plant growth promotion.</title>
        <authorList>
            <person name="Hirsch A.M."/>
            <person name="Humm E."/>
            <person name="Rubbi M."/>
            <person name="Del Vecchio G."/>
            <person name="Ha S.M."/>
            <person name="Pellegrini M."/>
            <person name="Gunsalus R.P."/>
        </authorList>
    </citation>
    <scope>NUCLEOTIDE SEQUENCE [LARGE SCALE GENOMIC DNA]</scope>
    <source>
        <strain evidence="1 2">SNA2</strain>
    </source>
</reference>
<evidence type="ECO:0000313" key="2">
    <source>
        <dbReference type="Proteomes" id="UP001324380"/>
    </source>
</evidence>
<dbReference type="Proteomes" id="UP001324380">
    <property type="component" value="Chromosome"/>
</dbReference>
<dbReference type="EMBL" id="CP139558">
    <property type="protein sequence ID" value="WPU93589.1"/>
    <property type="molecule type" value="Genomic_DNA"/>
</dbReference>
<dbReference type="RefSeq" id="WP_321562723.1">
    <property type="nucleotide sequence ID" value="NZ_CP139558.1"/>
</dbReference>
<proteinExistence type="predicted"/>
<name>A0ABZ0TPD0_9SPHI</name>